<evidence type="ECO:0000313" key="2">
    <source>
        <dbReference type="Proteomes" id="UP000239757"/>
    </source>
</evidence>
<proteinExistence type="predicted"/>
<protein>
    <submittedName>
        <fullName evidence="1">Uncharacterized protein</fullName>
    </submittedName>
</protein>
<reference evidence="1 2" key="1">
    <citation type="submission" date="2015-01" db="EMBL/GenBank/DDBJ databases">
        <title>Genome of allotetraploid Gossypium barbadense reveals genomic plasticity and fiber elongation in cotton evolution.</title>
        <authorList>
            <person name="Chen X."/>
            <person name="Liu X."/>
            <person name="Zhao B."/>
            <person name="Zheng H."/>
            <person name="Hu Y."/>
            <person name="Lu G."/>
            <person name="Yang C."/>
            <person name="Chen J."/>
            <person name="Shan C."/>
            <person name="Zhang L."/>
            <person name="Zhou Y."/>
            <person name="Wang L."/>
            <person name="Guo W."/>
            <person name="Bai Y."/>
            <person name="Ruan J."/>
            <person name="Shangguan X."/>
            <person name="Mao Y."/>
            <person name="Jiang J."/>
            <person name="Zhu Y."/>
            <person name="Lei J."/>
            <person name="Kang H."/>
            <person name="Chen S."/>
            <person name="He X."/>
            <person name="Wang R."/>
            <person name="Wang Y."/>
            <person name="Chen J."/>
            <person name="Wang L."/>
            <person name="Yu S."/>
            <person name="Wang B."/>
            <person name="Wei J."/>
            <person name="Song S."/>
            <person name="Lu X."/>
            <person name="Gao Z."/>
            <person name="Gu W."/>
            <person name="Deng X."/>
            <person name="Ma D."/>
            <person name="Wang S."/>
            <person name="Liang W."/>
            <person name="Fang L."/>
            <person name="Cai C."/>
            <person name="Zhu X."/>
            <person name="Zhou B."/>
            <person name="Zhang Y."/>
            <person name="Chen Z."/>
            <person name="Xu S."/>
            <person name="Zhu R."/>
            <person name="Wang S."/>
            <person name="Zhang T."/>
            <person name="Zhao G."/>
        </authorList>
    </citation>
    <scope>NUCLEOTIDE SEQUENCE [LARGE SCALE GENOMIC DNA]</scope>
    <source>
        <strain evidence="2">cv. Xinhai21</strain>
        <tissue evidence="1">Leaf</tissue>
    </source>
</reference>
<gene>
    <name evidence="1" type="ORF">GOBAR_AA18548</name>
</gene>
<evidence type="ECO:0000313" key="1">
    <source>
        <dbReference type="EMBL" id="PPS02123.1"/>
    </source>
</evidence>
<accession>A0A2P5XFJ5</accession>
<name>A0A2P5XFJ5_GOSBA</name>
<organism evidence="1 2">
    <name type="scientific">Gossypium barbadense</name>
    <name type="common">Sea Island cotton</name>
    <name type="synonym">Hibiscus barbadensis</name>
    <dbReference type="NCBI Taxonomy" id="3634"/>
    <lineage>
        <taxon>Eukaryota</taxon>
        <taxon>Viridiplantae</taxon>
        <taxon>Streptophyta</taxon>
        <taxon>Embryophyta</taxon>
        <taxon>Tracheophyta</taxon>
        <taxon>Spermatophyta</taxon>
        <taxon>Magnoliopsida</taxon>
        <taxon>eudicotyledons</taxon>
        <taxon>Gunneridae</taxon>
        <taxon>Pentapetalae</taxon>
        <taxon>rosids</taxon>
        <taxon>malvids</taxon>
        <taxon>Malvales</taxon>
        <taxon>Malvaceae</taxon>
        <taxon>Malvoideae</taxon>
        <taxon>Gossypium</taxon>
    </lineage>
</organism>
<dbReference type="AlphaFoldDB" id="A0A2P5XFJ5"/>
<dbReference type="EMBL" id="KZ664977">
    <property type="protein sequence ID" value="PPS02123.1"/>
    <property type="molecule type" value="Genomic_DNA"/>
</dbReference>
<sequence length="106" mass="11631">MNCCNQPHRLNAIALSPKSSKLRVEFITSSQEARIAQQPIAIVISQHTSSSCAPPSSHGPIRVELHQPSFDGVHTQLVKDCDLRVPVIASSMRNHILSAKVPYSKH</sequence>
<dbReference type="Proteomes" id="UP000239757">
    <property type="component" value="Unassembled WGS sequence"/>
</dbReference>